<name>A0ABW6WNA2_9ACTN</name>
<proteinExistence type="inferred from homology"/>
<dbReference type="SUPFAM" id="SSF102405">
    <property type="entry name" value="MCP/YpsA-like"/>
    <property type="match status" value="1"/>
</dbReference>
<accession>A0ABW6WNA2</accession>
<evidence type="ECO:0000259" key="2">
    <source>
        <dbReference type="Pfam" id="PF02481"/>
    </source>
</evidence>
<dbReference type="InterPro" id="IPR057666">
    <property type="entry name" value="DrpA_SLOG"/>
</dbReference>
<reference evidence="3 4" key="1">
    <citation type="submission" date="2024-10" db="EMBL/GenBank/DDBJ databases">
        <title>The Natural Products Discovery Center: Release of the First 8490 Sequenced Strains for Exploring Actinobacteria Biosynthetic Diversity.</title>
        <authorList>
            <person name="Kalkreuter E."/>
            <person name="Kautsar S.A."/>
            <person name="Yang D."/>
            <person name="Bader C.D."/>
            <person name="Teijaro C.N."/>
            <person name="Fluegel L."/>
            <person name="Davis C.M."/>
            <person name="Simpson J.R."/>
            <person name="Lauterbach L."/>
            <person name="Steele A.D."/>
            <person name="Gui C."/>
            <person name="Meng S."/>
            <person name="Li G."/>
            <person name="Viehrig K."/>
            <person name="Ye F."/>
            <person name="Su P."/>
            <person name="Kiefer A.F."/>
            <person name="Nichols A."/>
            <person name="Cepeda A.J."/>
            <person name="Yan W."/>
            <person name="Fan B."/>
            <person name="Jiang Y."/>
            <person name="Adhikari A."/>
            <person name="Zheng C.-J."/>
            <person name="Schuster L."/>
            <person name="Cowan T.M."/>
            <person name="Smanski M.J."/>
            <person name="Chevrette M.G."/>
            <person name="De Carvalho L.P.S."/>
            <person name="Shen B."/>
        </authorList>
    </citation>
    <scope>NUCLEOTIDE SEQUENCE [LARGE SCALE GENOMIC DNA]</scope>
    <source>
        <strain evidence="3 4">NPDC000087</strain>
    </source>
</reference>
<keyword evidence="4" id="KW-1185">Reference proteome</keyword>
<dbReference type="Gene3D" id="3.40.50.450">
    <property type="match status" value="1"/>
</dbReference>
<dbReference type="InterPro" id="IPR003488">
    <property type="entry name" value="DprA"/>
</dbReference>
<sequence length="297" mass="31468">MNNPRTYPDESLTLAVSAFVDPRTPARIFSVLKHEGRDGLKRRFAALPEQARTDVLAKAEELSGKGIYAVLLGDPGYPRQLGPLASSSPVFFCWGNPELFGAPGIGMCGSRKATELGLKAAGLCGEEAAASGITVVSGYAKGVDTETHLAALNSGGTTVIVLPEGIDGFRIKRDFPRELFRKENVLVVSQFAPRQPWTAGAAMTRNKVIYGLGSALVVIEAGERGGTLAAGEGALSSGRPVLVLDFDGSTPPGNRILLDKGGIPVPNRRRLQEVIRSLPPPRTDRADNEQLDLLGKG</sequence>
<evidence type="ECO:0000313" key="4">
    <source>
        <dbReference type="Proteomes" id="UP001602245"/>
    </source>
</evidence>
<dbReference type="Proteomes" id="UP001602245">
    <property type="component" value="Unassembled WGS sequence"/>
</dbReference>
<dbReference type="PANTHER" id="PTHR43022:SF1">
    <property type="entry name" value="PROTEIN SMF"/>
    <property type="match status" value="1"/>
</dbReference>
<comment type="caution">
    <text evidence="3">The sequence shown here is derived from an EMBL/GenBank/DDBJ whole genome shotgun (WGS) entry which is preliminary data.</text>
</comment>
<comment type="similarity">
    <text evidence="1">Belongs to the DprA/Smf family.</text>
</comment>
<dbReference type="EMBL" id="JBIAZU010000005">
    <property type="protein sequence ID" value="MFF5293642.1"/>
    <property type="molecule type" value="Genomic_DNA"/>
</dbReference>
<dbReference type="Pfam" id="PF02481">
    <property type="entry name" value="DNA_processg_A"/>
    <property type="match status" value="1"/>
</dbReference>
<dbReference type="PANTHER" id="PTHR43022">
    <property type="entry name" value="PROTEIN SMF"/>
    <property type="match status" value="1"/>
</dbReference>
<evidence type="ECO:0000256" key="1">
    <source>
        <dbReference type="ARBA" id="ARBA00006525"/>
    </source>
</evidence>
<evidence type="ECO:0000313" key="3">
    <source>
        <dbReference type="EMBL" id="MFF5293642.1"/>
    </source>
</evidence>
<dbReference type="RefSeq" id="WP_020513275.1">
    <property type="nucleotide sequence ID" value="NZ_JBIAZU010000005.1"/>
</dbReference>
<protein>
    <submittedName>
        <fullName evidence="3">DNA-processing protein DprA</fullName>
    </submittedName>
</protein>
<organism evidence="3 4">
    <name type="scientific">Paractinoplanes globisporus</name>
    <dbReference type="NCBI Taxonomy" id="113565"/>
    <lineage>
        <taxon>Bacteria</taxon>
        <taxon>Bacillati</taxon>
        <taxon>Actinomycetota</taxon>
        <taxon>Actinomycetes</taxon>
        <taxon>Micromonosporales</taxon>
        <taxon>Micromonosporaceae</taxon>
        <taxon>Paractinoplanes</taxon>
    </lineage>
</organism>
<feature type="domain" description="Smf/DprA SLOG" evidence="2">
    <location>
        <begin position="70"/>
        <end position="246"/>
    </location>
</feature>
<gene>
    <name evidence="3" type="ORF">ACFY35_29775</name>
</gene>